<dbReference type="PROSITE" id="PS50928">
    <property type="entry name" value="ABC_TM1"/>
    <property type="match status" value="1"/>
</dbReference>
<feature type="transmembrane region" description="Helical" evidence="7">
    <location>
        <begin position="259"/>
        <end position="285"/>
    </location>
</feature>
<sequence>MTAYILRRLLSVPLTMIGVTLIVFCVIWSLGPDTLLSAYMTGGTGRAPNAAERIIKKYGLDEPAIIRYFIWISNTLRGDMGYSMAGRMDVSKAIRQMLPSSLELIFLSLIPIILIGSRLGLRAAMNPDGPVDSVFGFFSTVGWATPDFILGLLILTGGFVFFKWLPIGGLKPVMVKGWKDYTYSTLIDSILNGRVKVFLEQLLFLLEPVMTLFLVNSAYIYQISRAGALEVKHNDYIRTARSKGLSEREIMLKHVRKNALIPVLTAGGELFASMVAGVVFVETIFARTGIGSLIADAALMFDVLTLSGCVLVISILMITANLLVDIAYSLVNPKVTLWKEIPG</sequence>
<reference evidence="9 10" key="1">
    <citation type="submission" date="2017-01" db="EMBL/GenBank/DDBJ databases">
        <authorList>
            <person name="Erauso G."/>
        </authorList>
    </citation>
    <scope>NUCLEOTIDE SEQUENCE [LARGE SCALE GENOMIC DNA]</scope>
    <source>
        <strain evidence="9">MESINF1</strain>
    </source>
</reference>
<dbReference type="AlphaFoldDB" id="A0A7Z7PNM6"/>
<evidence type="ECO:0000313" key="10">
    <source>
        <dbReference type="Proteomes" id="UP000250796"/>
    </source>
</evidence>
<evidence type="ECO:0000256" key="2">
    <source>
        <dbReference type="ARBA" id="ARBA00022448"/>
    </source>
</evidence>
<name>A0A7Z7PNM6_9BACT</name>
<dbReference type="InterPro" id="IPR045621">
    <property type="entry name" value="BPD_transp_1_N"/>
</dbReference>
<comment type="subcellular location">
    <subcellularLocation>
        <location evidence="1 7">Cell membrane</location>
        <topology evidence="1 7">Multi-pass membrane protein</topology>
    </subcellularLocation>
</comment>
<keyword evidence="4 7" id="KW-0812">Transmembrane</keyword>
<dbReference type="Pfam" id="PF19300">
    <property type="entry name" value="BPD_transp_1_N"/>
    <property type="match status" value="1"/>
</dbReference>
<evidence type="ECO:0000313" key="9">
    <source>
        <dbReference type="EMBL" id="SSC12090.1"/>
    </source>
</evidence>
<evidence type="ECO:0000256" key="5">
    <source>
        <dbReference type="ARBA" id="ARBA00022989"/>
    </source>
</evidence>
<dbReference type="KEGG" id="minf:MESINF_0641"/>
<dbReference type="Gene3D" id="1.10.3720.10">
    <property type="entry name" value="MetI-like"/>
    <property type="match status" value="1"/>
</dbReference>
<keyword evidence="6 7" id="KW-0472">Membrane</keyword>
<dbReference type="RefSeq" id="WP_169698486.1">
    <property type="nucleotide sequence ID" value="NZ_LS974202.1"/>
</dbReference>
<evidence type="ECO:0000256" key="4">
    <source>
        <dbReference type="ARBA" id="ARBA00022692"/>
    </source>
</evidence>
<dbReference type="PANTHER" id="PTHR43163">
    <property type="entry name" value="DIPEPTIDE TRANSPORT SYSTEM PERMEASE PROTEIN DPPB-RELATED"/>
    <property type="match status" value="1"/>
</dbReference>
<organism evidence="9 10">
    <name type="scientific">Mesotoga infera</name>
    <dbReference type="NCBI Taxonomy" id="1236046"/>
    <lineage>
        <taxon>Bacteria</taxon>
        <taxon>Thermotogati</taxon>
        <taxon>Thermotogota</taxon>
        <taxon>Thermotogae</taxon>
        <taxon>Kosmotogales</taxon>
        <taxon>Kosmotogaceae</taxon>
        <taxon>Mesotoga</taxon>
    </lineage>
</organism>
<dbReference type="EMBL" id="LS974202">
    <property type="protein sequence ID" value="SSC12090.1"/>
    <property type="molecule type" value="Genomic_DNA"/>
</dbReference>
<keyword evidence="10" id="KW-1185">Reference proteome</keyword>
<dbReference type="PANTHER" id="PTHR43163:SF6">
    <property type="entry name" value="DIPEPTIDE TRANSPORT SYSTEM PERMEASE PROTEIN DPPB-RELATED"/>
    <property type="match status" value="1"/>
</dbReference>
<feature type="transmembrane region" description="Helical" evidence="7">
    <location>
        <begin position="141"/>
        <end position="162"/>
    </location>
</feature>
<evidence type="ECO:0000259" key="8">
    <source>
        <dbReference type="PROSITE" id="PS50928"/>
    </source>
</evidence>
<evidence type="ECO:0000256" key="1">
    <source>
        <dbReference type="ARBA" id="ARBA00004651"/>
    </source>
</evidence>
<keyword evidence="2 7" id="KW-0813">Transport</keyword>
<feature type="transmembrane region" description="Helical" evidence="7">
    <location>
        <begin position="202"/>
        <end position="221"/>
    </location>
</feature>
<keyword evidence="3" id="KW-1003">Cell membrane</keyword>
<feature type="transmembrane region" description="Helical" evidence="7">
    <location>
        <begin position="297"/>
        <end position="324"/>
    </location>
</feature>
<accession>A0A7Z7PNM6</accession>
<protein>
    <submittedName>
        <fullName evidence="9">ABC-type dipeptide/oligopeptide/nickel transport system, permease component</fullName>
    </submittedName>
</protein>
<dbReference type="CDD" id="cd06261">
    <property type="entry name" value="TM_PBP2"/>
    <property type="match status" value="1"/>
</dbReference>
<dbReference type="SUPFAM" id="SSF161098">
    <property type="entry name" value="MetI-like"/>
    <property type="match status" value="1"/>
</dbReference>
<dbReference type="InterPro" id="IPR035906">
    <property type="entry name" value="MetI-like_sf"/>
</dbReference>
<evidence type="ECO:0000256" key="3">
    <source>
        <dbReference type="ARBA" id="ARBA00022475"/>
    </source>
</evidence>
<evidence type="ECO:0000256" key="7">
    <source>
        <dbReference type="RuleBase" id="RU363032"/>
    </source>
</evidence>
<dbReference type="GO" id="GO:0071916">
    <property type="term" value="F:dipeptide transmembrane transporter activity"/>
    <property type="evidence" value="ECO:0007669"/>
    <property type="project" value="TreeGrafter"/>
</dbReference>
<dbReference type="Pfam" id="PF00528">
    <property type="entry name" value="BPD_transp_1"/>
    <property type="match status" value="1"/>
</dbReference>
<dbReference type="InterPro" id="IPR000515">
    <property type="entry name" value="MetI-like"/>
</dbReference>
<feature type="transmembrane region" description="Helical" evidence="7">
    <location>
        <begin position="102"/>
        <end position="121"/>
    </location>
</feature>
<evidence type="ECO:0000256" key="6">
    <source>
        <dbReference type="ARBA" id="ARBA00023136"/>
    </source>
</evidence>
<dbReference type="Proteomes" id="UP000250796">
    <property type="component" value="Chromosome MESINF"/>
</dbReference>
<gene>
    <name evidence="9" type="ORF">MESINF_0641</name>
</gene>
<feature type="domain" description="ABC transmembrane type-1" evidence="8">
    <location>
        <begin position="98"/>
        <end position="328"/>
    </location>
</feature>
<feature type="transmembrane region" description="Helical" evidence="7">
    <location>
        <begin position="12"/>
        <end position="31"/>
    </location>
</feature>
<comment type="similarity">
    <text evidence="7">Belongs to the binding-protein-dependent transport system permease family.</text>
</comment>
<keyword evidence="5 7" id="KW-1133">Transmembrane helix</keyword>
<proteinExistence type="inferred from homology"/>
<dbReference type="GO" id="GO:0005886">
    <property type="term" value="C:plasma membrane"/>
    <property type="evidence" value="ECO:0007669"/>
    <property type="project" value="UniProtKB-SubCell"/>
</dbReference>